<keyword evidence="3 10" id="KW-1134">Transmembrane beta strand</keyword>
<evidence type="ECO:0000313" key="15">
    <source>
        <dbReference type="Proteomes" id="UP001501411"/>
    </source>
</evidence>
<sequence length="744" mass="83985">MINGQLIDSDTQLPLTGATISLMPLKKTVKSDEHGFYRFSSLCEGTYTLHVKSLGFEETKRTIRLTKNELINIALEHGDITLHDVEVVGHQNSLKTTAIVHTLTPEQLNETKGGVLAEVLKEIPGVTMLQTGTSIAKPVIHGMHSNRVLMLNNGIRQEGQQWGNEHAPEIDPFIAKHIRVIKGAEAVRYGAEAIGGVVIIDPPVLPISPEIHGEVDLVGQSNGRGGTTSAMLNGGLTNLPGFSWRAQGTWKRLGDIKSADYYLNNSGVKEINFSASLGYKTSTAQFEGYYSHFETELGIFNGSHIGSVDDLRARIKNGRPFVTYPFSYTIEAPRQEIKHDLLKLKAHKDLRNGAQLDLQYGLQRNLRKEYDIRRGGRTSIPSLDLALTTQNLDIVYDHLQNNGLRSIVGMNLAIQVNNNIPGTFTTPLIPNYDSYNAGVFLIERWVKSVYEVEVGLRYDYKYFDAAGYRLDSVYYAGTRTFHNFSGSVGATWHVNSLLDLQSNLGLAWRPPSVSELFSYGLHHGTAAVEIGNDQFKSEQGVKWMNAAKIQLPKFDLELDAYAHYLKHYIYLQSTGEFWESLRGAFPIFHYDQTNAFFWGLDLTGRYQLAKNLHYSMKGSLVRAKDTKHGSYLPWIPADRIENSLRWTATYTAKWLDQIFLQLQHQWVARQTRYNPDTDFAPPPPAYGLVNVLGGMRFHLHQQDLRLQAGVNNLLNTAYKEYMNRFRYYAHDMGRNITVKLNYTF</sequence>
<evidence type="ECO:0000256" key="5">
    <source>
        <dbReference type="ARBA" id="ARBA00022729"/>
    </source>
</evidence>
<dbReference type="InterPro" id="IPR037066">
    <property type="entry name" value="Plug_dom_sf"/>
</dbReference>
<dbReference type="InterPro" id="IPR000531">
    <property type="entry name" value="Beta-barrel_TonB"/>
</dbReference>
<proteinExistence type="inferred from homology"/>
<evidence type="ECO:0000256" key="1">
    <source>
        <dbReference type="ARBA" id="ARBA00004571"/>
    </source>
</evidence>
<dbReference type="Pfam" id="PF13715">
    <property type="entry name" value="CarbopepD_reg_2"/>
    <property type="match status" value="1"/>
</dbReference>
<keyword evidence="9 10" id="KW-0998">Cell outer membrane</keyword>
<reference evidence="15" key="1">
    <citation type="journal article" date="2019" name="Int. J. Syst. Evol. Microbiol.">
        <title>The Global Catalogue of Microorganisms (GCM) 10K type strain sequencing project: providing services to taxonomists for standard genome sequencing and annotation.</title>
        <authorList>
            <consortium name="The Broad Institute Genomics Platform"/>
            <consortium name="The Broad Institute Genome Sequencing Center for Infectious Disease"/>
            <person name="Wu L."/>
            <person name="Ma J."/>
        </authorList>
    </citation>
    <scope>NUCLEOTIDE SEQUENCE [LARGE SCALE GENOMIC DNA]</scope>
    <source>
        <strain evidence="15">JCM 18200</strain>
    </source>
</reference>
<evidence type="ECO:0000256" key="8">
    <source>
        <dbReference type="ARBA" id="ARBA00023170"/>
    </source>
</evidence>
<feature type="domain" description="TonB-dependent receptor-like beta-barrel" evidence="12">
    <location>
        <begin position="270"/>
        <end position="713"/>
    </location>
</feature>
<keyword evidence="8 14" id="KW-0675">Receptor</keyword>
<keyword evidence="4 10" id="KW-0812">Transmembrane</keyword>
<evidence type="ECO:0000259" key="12">
    <source>
        <dbReference type="Pfam" id="PF00593"/>
    </source>
</evidence>
<name>A0ABP9CDH2_9SPHI</name>
<keyword evidence="7 10" id="KW-0472">Membrane</keyword>
<dbReference type="PANTHER" id="PTHR30069:SF29">
    <property type="entry name" value="HEMOGLOBIN AND HEMOGLOBIN-HAPTOGLOBIN-BINDING PROTEIN 1-RELATED"/>
    <property type="match status" value="1"/>
</dbReference>
<dbReference type="Proteomes" id="UP001501411">
    <property type="component" value="Unassembled WGS sequence"/>
</dbReference>
<dbReference type="InterPro" id="IPR012910">
    <property type="entry name" value="Plug_dom"/>
</dbReference>
<keyword evidence="5" id="KW-0732">Signal</keyword>
<dbReference type="Gene3D" id="2.40.170.20">
    <property type="entry name" value="TonB-dependent receptor, beta-barrel domain"/>
    <property type="match status" value="1"/>
</dbReference>
<evidence type="ECO:0000256" key="9">
    <source>
        <dbReference type="ARBA" id="ARBA00023237"/>
    </source>
</evidence>
<comment type="subcellular location">
    <subcellularLocation>
        <location evidence="1 10">Cell outer membrane</location>
        <topology evidence="1 10">Multi-pass membrane protein</topology>
    </subcellularLocation>
</comment>
<evidence type="ECO:0000256" key="10">
    <source>
        <dbReference type="PROSITE-ProRule" id="PRU01360"/>
    </source>
</evidence>
<gene>
    <name evidence="14" type="ORF">GCM10023231_41990</name>
</gene>
<organism evidence="14 15">
    <name type="scientific">Olivibacter ginsenosidimutans</name>
    <dbReference type="NCBI Taxonomy" id="1176537"/>
    <lineage>
        <taxon>Bacteria</taxon>
        <taxon>Pseudomonadati</taxon>
        <taxon>Bacteroidota</taxon>
        <taxon>Sphingobacteriia</taxon>
        <taxon>Sphingobacteriales</taxon>
        <taxon>Sphingobacteriaceae</taxon>
        <taxon>Olivibacter</taxon>
    </lineage>
</organism>
<dbReference type="Pfam" id="PF00593">
    <property type="entry name" value="TonB_dep_Rec_b-barrel"/>
    <property type="match status" value="1"/>
</dbReference>
<dbReference type="SUPFAM" id="SSF49464">
    <property type="entry name" value="Carboxypeptidase regulatory domain-like"/>
    <property type="match status" value="1"/>
</dbReference>
<keyword evidence="2 10" id="KW-0813">Transport</keyword>
<dbReference type="PANTHER" id="PTHR30069">
    <property type="entry name" value="TONB-DEPENDENT OUTER MEMBRANE RECEPTOR"/>
    <property type="match status" value="1"/>
</dbReference>
<dbReference type="Pfam" id="PF07715">
    <property type="entry name" value="Plug"/>
    <property type="match status" value="1"/>
</dbReference>
<comment type="similarity">
    <text evidence="10 11">Belongs to the TonB-dependent receptor family.</text>
</comment>
<dbReference type="SUPFAM" id="SSF56935">
    <property type="entry name" value="Porins"/>
    <property type="match status" value="1"/>
</dbReference>
<dbReference type="Gene3D" id="2.60.40.1120">
    <property type="entry name" value="Carboxypeptidase-like, regulatory domain"/>
    <property type="match status" value="1"/>
</dbReference>
<dbReference type="InterPro" id="IPR036942">
    <property type="entry name" value="Beta-barrel_TonB_sf"/>
</dbReference>
<dbReference type="PROSITE" id="PS52016">
    <property type="entry name" value="TONB_DEPENDENT_REC_3"/>
    <property type="match status" value="1"/>
</dbReference>
<dbReference type="InterPro" id="IPR039426">
    <property type="entry name" value="TonB-dep_rcpt-like"/>
</dbReference>
<evidence type="ECO:0000256" key="2">
    <source>
        <dbReference type="ARBA" id="ARBA00022448"/>
    </source>
</evidence>
<feature type="domain" description="TonB-dependent receptor plug" evidence="13">
    <location>
        <begin position="95"/>
        <end position="197"/>
    </location>
</feature>
<accession>A0ABP9CDH2</accession>
<keyword evidence="15" id="KW-1185">Reference proteome</keyword>
<keyword evidence="6 11" id="KW-0798">TonB box</keyword>
<protein>
    <submittedName>
        <fullName evidence="14">TonB-dependent receptor</fullName>
    </submittedName>
</protein>
<dbReference type="InterPro" id="IPR008969">
    <property type="entry name" value="CarboxyPept-like_regulatory"/>
</dbReference>
<evidence type="ECO:0000259" key="13">
    <source>
        <dbReference type="Pfam" id="PF07715"/>
    </source>
</evidence>
<evidence type="ECO:0000256" key="11">
    <source>
        <dbReference type="RuleBase" id="RU003357"/>
    </source>
</evidence>
<dbReference type="EMBL" id="BAABIQ010000044">
    <property type="protein sequence ID" value="GAA4808304.1"/>
    <property type="molecule type" value="Genomic_DNA"/>
</dbReference>
<evidence type="ECO:0000313" key="14">
    <source>
        <dbReference type="EMBL" id="GAA4808304.1"/>
    </source>
</evidence>
<comment type="caution">
    <text evidence="14">The sequence shown here is derived from an EMBL/GenBank/DDBJ whole genome shotgun (WGS) entry which is preliminary data.</text>
</comment>
<dbReference type="Gene3D" id="2.170.130.10">
    <property type="entry name" value="TonB-dependent receptor, plug domain"/>
    <property type="match status" value="1"/>
</dbReference>
<evidence type="ECO:0000256" key="7">
    <source>
        <dbReference type="ARBA" id="ARBA00023136"/>
    </source>
</evidence>
<evidence type="ECO:0000256" key="4">
    <source>
        <dbReference type="ARBA" id="ARBA00022692"/>
    </source>
</evidence>
<evidence type="ECO:0000256" key="3">
    <source>
        <dbReference type="ARBA" id="ARBA00022452"/>
    </source>
</evidence>
<evidence type="ECO:0000256" key="6">
    <source>
        <dbReference type="ARBA" id="ARBA00023077"/>
    </source>
</evidence>